<dbReference type="VEuPathDB" id="AmoebaDB:NF0089330"/>
<dbReference type="EMBL" id="VFQX01000052">
    <property type="protein sequence ID" value="KAF0974369.1"/>
    <property type="molecule type" value="Genomic_DNA"/>
</dbReference>
<dbReference type="InterPro" id="IPR056535">
    <property type="entry name" value="TPR_NUP160_M"/>
</dbReference>
<evidence type="ECO:0000313" key="3">
    <source>
        <dbReference type="Proteomes" id="UP000444721"/>
    </source>
</evidence>
<dbReference type="VEuPathDB" id="AmoebaDB:NfTy_090230"/>
<proteinExistence type="predicted"/>
<name>A0A6A5BN82_NAEFO</name>
<gene>
    <name evidence="2" type="ORF">FDP41_006401</name>
</gene>
<feature type="domain" description="NUP160 middle TPR" evidence="1">
    <location>
        <begin position="1343"/>
        <end position="1415"/>
    </location>
</feature>
<comment type="caution">
    <text evidence="2">The sequence shown here is derived from an EMBL/GenBank/DDBJ whole genome shotgun (WGS) entry which is preliminary data.</text>
</comment>
<dbReference type="Proteomes" id="UP000444721">
    <property type="component" value="Unassembled WGS sequence"/>
</dbReference>
<reference evidence="2 3" key="1">
    <citation type="journal article" date="2019" name="Sci. Rep.">
        <title>Nanopore sequencing improves the draft genome of the human pathogenic amoeba Naegleria fowleri.</title>
        <authorList>
            <person name="Liechti N."/>
            <person name="Schurch N."/>
            <person name="Bruggmann R."/>
            <person name="Wittwer M."/>
        </authorList>
    </citation>
    <scope>NUCLEOTIDE SEQUENCE [LARGE SCALE GENOMIC DNA]</scope>
    <source>
        <strain evidence="2 3">ATCC 30894</strain>
    </source>
</reference>
<dbReference type="OrthoDB" id="67716at2759"/>
<dbReference type="PANTHER" id="PTHR21286:SF0">
    <property type="entry name" value="NUCLEAR PORE COMPLEX PROTEIN NUP160"/>
    <property type="match status" value="1"/>
</dbReference>
<protein>
    <recommendedName>
        <fullName evidence="1">NUP160 middle TPR domain-containing protein</fullName>
    </recommendedName>
</protein>
<dbReference type="GeneID" id="68113619"/>
<dbReference type="InterPro" id="IPR021717">
    <property type="entry name" value="Nucleoporin_Nup160"/>
</dbReference>
<dbReference type="OMA" id="HRGDYNK"/>
<keyword evidence="3" id="KW-1185">Reference proteome</keyword>
<organism evidence="2 3">
    <name type="scientific">Naegleria fowleri</name>
    <name type="common">Brain eating amoeba</name>
    <dbReference type="NCBI Taxonomy" id="5763"/>
    <lineage>
        <taxon>Eukaryota</taxon>
        <taxon>Discoba</taxon>
        <taxon>Heterolobosea</taxon>
        <taxon>Tetramitia</taxon>
        <taxon>Eutetramitia</taxon>
        <taxon>Vahlkampfiidae</taxon>
        <taxon>Naegleria</taxon>
    </lineage>
</organism>
<dbReference type="GO" id="GO:0017056">
    <property type="term" value="F:structural constituent of nuclear pore"/>
    <property type="evidence" value="ECO:0007669"/>
    <property type="project" value="TreeGrafter"/>
</dbReference>
<accession>A0A6A5BN82</accession>
<dbReference type="RefSeq" id="XP_044559082.1">
    <property type="nucleotide sequence ID" value="XM_044710033.1"/>
</dbReference>
<feature type="domain" description="NUP160 middle TPR" evidence="1">
    <location>
        <begin position="1065"/>
        <end position="1298"/>
    </location>
</feature>
<dbReference type="PANTHER" id="PTHR21286">
    <property type="entry name" value="NUCLEAR PORE COMPLEX PROTEIN NUP160"/>
    <property type="match status" value="1"/>
</dbReference>
<sequence>MSFVEVFPSLVVRDVSSSSNSGLLFNQKNASASAHHQRTNSTDDNNMMKPVVEGDYVCLLENESNHHQDVNAMFYEKMFQAIKHQDEADMRCGGGSFNINSQLTLVWKTIGNDLILQEVDLYGEQSSRTFTFKAPANVFFLPGVSLKKTNLEITLWALATNRTLYRISLTHTNNSFIDGIVSLLRQKIPIVEVLRIGMATEEIEIAYNRANQKSIFTGFFGGSSSEENNIDFFNNHSQHFPTCLYGIEHDAAIIGFANGDLLRVVKNVDNSTQMNRFIFENSTTSSWPWFSSRNKDVTLMEVFKNAVVSVKNISMFNNQLDLIISLHRNGYLMVWREDIDTNVMSSEDKETTQNQTTSNNLQLLTLNIPREQFNEDVISEKDLIDSLRFCSDPLKVIASSSTLSQNTTHNFNVVLTYARLLGKTSSATSITAPVTDETLFTALNFETTFDEEQNQFYLEYHGIENVKYFSSELLQKDLFQFYGNSSIASRLIAFDIVAGNVWAIWSVRDFSFRNIIEGGYSSFLSYAASYGSILSSADQTQSAWSFVRTLHSQYASGLLKVSKVNNQVENIRGFVMQFLFESSIRNMLNSNVLLRAIVSFYPKDELPTLAQSLGLSEDYNNEVFSPQLDHVFWMERITYAIEYTLSQKRAMIDDENSLQRGQMEAKMEIQTWKEFLHTLIQVWITFNSPLAFVWFDSNSQQTPGIIYTGNFKSAPSVSMLRSMDTLENIFHNVNQQNCNRNYVLVADQIHLTKEITSKLSFSKDLIRLFELLNFIETSVAELSKSFNILPYHFSKKLGLECEDPSVTARVIALELVSGLTFPGANELPDTLILDSKINSKRKLFVHEFLKRLNKITSTPIYVILNYISRKLIGLESTIVDSTSASSSERRASLRSSNFVSLINGASMQLLESRFYLCCQLCVFVEVMKLLTPNDYSMMHSIALSDSLESKNYYTALRGYHIAWWLSTRSIEANFGTLNLAKFLSESKLNLTDYMLSYPTLHNSKNHTFLFEMLLRESRVSSDISLLLDQLSSHNLTLSRLVTNIASNFVHHNILVEYEGINQHSNDLEICQYLINWQAFETLKEYTSILQSYDASFPHSFHFLGIANLQQGEPLQAKENFVKCAIIAINNRSKQEETKRLFELMNVYWKVEPSIVNSKTSQELVKKSVAFYYYNYVRQLCGKHPELGLEFTNLALMEADSEVVPQEEINILYSVLFTLSLHFDRYDDAYVAINCQTDVQRKKADLRKFVGTICELAAVNAAQCAYYGNMLCELPFTGMRNEVNELLHERAMHADLTIRMSETAPYYYGSLSSVKVLHPNNSSIALSRSKLTLLEEHQERINSTYAYYHLLYSFNVHRGDYNKAALYMYELGRRIDSQVRLIPMSVSSDSAYEEIIEAYLKKQAECFLISLNVLKLVSEKNQWFLYPFPDDSVESIDRSVSPLKRNRDSQSMAIENEDLEKRIHPGIITISQLETRYHMASSKVTILQCQRKNPTNTFNVLSLLLLNKPLDVIVLLASENCEEYEKAFYVATCCKLPPSDLAEIFTRLARKCYNNEQQPLVSKSSTEKLWQLLRTKLRKHDSAATNYQLSAACVRTIYKEIQLFEHNNMQRSQKQSPQQEPSNIDGKLNNDGIPLWLLDMCEPNTLLRIYLEFGKRKDAHELLKLNNAFPPSTDTPNRLKIPITYSMREYASNF</sequence>
<dbReference type="VEuPathDB" id="AmoebaDB:FDP41_006401"/>
<dbReference type="Pfam" id="PF23354">
    <property type="entry name" value="TPR_NUP160_120_M"/>
    <property type="match status" value="2"/>
</dbReference>
<evidence type="ECO:0000259" key="1">
    <source>
        <dbReference type="Pfam" id="PF23354"/>
    </source>
</evidence>
<evidence type="ECO:0000313" key="2">
    <source>
        <dbReference type="EMBL" id="KAF0974369.1"/>
    </source>
</evidence>
<dbReference type="GO" id="GO:0005643">
    <property type="term" value="C:nuclear pore"/>
    <property type="evidence" value="ECO:0007669"/>
    <property type="project" value="UniProtKB-ARBA"/>
</dbReference>